<dbReference type="AlphaFoldDB" id="A0A4Y2N3K1"/>
<sequence>MIKGKRKLWVAVGDHSSPPDKSRRCNLSTTPHRGWTEVFLSWSLEERRGDSDGIEFGVRFGFKSRFSRSANIGSQVSARDSVLVRAPRPREIESQTLAG</sequence>
<keyword evidence="2" id="KW-1185">Reference proteome</keyword>
<gene>
    <name evidence="1" type="ORF">AVEN_21808_1</name>
</gene>
<name>A0A4Y2N3K1_ARAVE</name>
<dbReference type="EMBL" id="BGPR01126147">
    <property type="protein sequence ID" value="GBN34008.1"/>
    <property type="molecule type" value="Genomic_DNA"/>
</dbReference>
<reference evidence="1 2" key="1">
    <citation type="journal article" date="2019" name="Sci. Rep.">
        <title>Orb-weaving spider Araneus ventricosus genome elucidates the spidroin gene catalogue.</title>
        <authorList>
            <person name="Kono N."/>
            <person name="Nakamura H."/>
            <person name="Ohtoshi R."/>
            <person name="Moran D.A.P."/>
            <person name="Shinohara A."/>
            <person name="Yoshida Y."/>
            <person name="Fujiwara M."/>
            <person name="Mori M."/>
            <person name="Tomita M."/>
            <person name="Arakawa K."/>
        </authorList>
    </citation>
    <scope>NUCLEOTIDE SEQUENCE [LARGE SCALE GENOMIC DNA]</scope>
</reference>
<proteinExistence type="predicted"/>
<evidence type="ECO:0000313" key="1">
    <source>
        <dbReference type="EMBL" id="GBN34008.1"/>
    </source>
</evidence>
<organism evidence="1 2">
    <name type="scientific">Araneus ventricosus</name>
    <name type="common">Orbweaver spider</name>
    <name type="synonym">Epeira ventricosa</name>
    <dbReference type="NCBI Taxonomy" id="182803"/>
    <lineage>
        <taxon>Eukaryota</taxon>
        <taxon>Metazoa</taxon>
        <taxon>Ecdysozoa</taxon>
        <taxon>Arthropoda</taxon>
        <taxon>Chelicerata</taxon>
        <taxon>Arachnida</taxon>
        <taxon>Araneae</taxon>
        <taxon>Araneomorphae</taxon>
        <taxon>Entelegynae</taxon>
        <taxon>Araneoidea</taxon>
        <taxon>Araneidae</taxon>
        <taxon>Araneus</taxon>
    </lineage>
</organism>
<comment type="caution">
    <text evidence="1">The sequence shown here is derived from an EMBL/GenBank/DDBJ whole genome shotgun (WGS) entry which is preliminary data.</text>
</comment>
<evidence type="ECO:0000313" key="2">
    <source>
        <dbReference type="Proteomes" id="UP000499080"/>
    </source>
</evidence>
<dbReference type="Proteomes" id="UP000499080">
    <property type="component" value="Unassembled WGS sequence"/>
</dbReference>
<accession>A0A4Y2N3K1</accession>
<protein>
    <submittedName>
        <fullName evidence="1">Uncharacterized protein</fullName>
    </submittedName>
</protein>